<evidence type="ECO:0000256" key="1">
    <source>
        <dbReference type="ARBA" id="ARBA00001947"/>
    </source>
</evidence>
<dbReference type="OrthoDB" id="3626597at2759"/>
<dbReference type="Pfam" id="PF02244">
    <property type="entry name" value="Propep_M14"/>
    <property type="match status" value="1"/>
</dbReference>
<evidence type="ECO:0000313" key="16">
    <source>
        <dbReference type="Proteomes" id="UP000292052"/>
    </source>
</evidence>
<dbReference type="GO" id="GO:0006508">
    <property type="term" value="P:proteolysis"/>
    <property type="evidence" value="ECO:0007669"/>
    <property type="project" value="UniProtKB-KW"/>
</dbReference>
<protein>
    <recommendedName>
        <fullName evidence="11">Zinc carboxypeptidase A 1</fullName>
    </recommendedName>
</protein>
<feature type="signal peptide" evidence="13">
    <location>
        <begin position="1"/>
        <end position="19"/>
    </location>
</feature>
<keyword evidence="3 15" id="KW-0121">Carboxypeptidase</keyword>
<dbReference type="SUPFAM" id="SSF53187">
    <property type="entry name" value="Zn-dependent exopeptidases"/>
    <property type="match status" value="1"/>
</dbReference>
<comment type="caution">
    <text evidence="15">The sequence shown here is derived from an EMBL/GenBank/DDBJ whole genome shotgun (WGS) entry which is preliminary data.</text>
</comment>
<evidence type="ECO:0000256" key="5">
    <source>
        <dbReference type="ARBA" id="ARBA00022723"/>
    </source>
</evidence>
<dbReference type="Pfam" id="PF00246">
    <property type="entry name" value="Peptidase_M14"/>
    <property type="match status" value="1"/>
</dbReference>
<keyword evidence="7" id="KW-0378">Hydrolase</keyword>
<dbReference type="SMART" id="SM00631">
    <property type="entry name" value="Zn_pept"/>
    <property type="match status" value="1"/>
</dbReference>
<dbReference type="Gene3D" id="3.40.630.10">
    <property type="entry name" value="Zn peptidases"/>
    <property type="match status" value="1"/>
</dbReference>
<dbReference type="Proteomes" id="UP000292052">
    <property type="component" value="Unassembled WGS sequence"/>
</dbReference>
<evidence type="ECO:0000256" key="10">
    <source>
        <dbReference type="ARBA" id="ARBA00023157"/>
    </source>
</evidence>
<evidence type="ECO:0000256" key="4">
    <source>
        <dbReference type="ARBA" id="ARBA00022670"/>
    </source>
</evidence>
<dbReference type="Gene3D" id="3.30.70.340">
    <property type="entry name" value="Metallocarboxypeptidase-like"/>
    <property type="match status" value="1"/>
</dbReference>
<keyword evidence="4" id="KW-0645">Protease</keyword>
<keyword evidence="8" id="KW-0862">Zinc</keyword>
<gene>
    <name evidence="15" type="ORF">BDFB_009125</name>
</gene>
<dbReference type="AlphaFoldDB" id="A0A482W7E6"/>
<dbReference type="GO" id="GO:0004181">
    <property type="term" value="F:metallocarboxypeptidase activity"/>
    <property type="evidence" value="ECO:0007669"/>
    <property type="project" value="InterPro"/>
</dbReference>
<evidence type="ECO:0000259" key="14">
    <source>
        <dbReference type="PROSITE" id="PS52035"/>
    </source>
</evidence>
<keyword evidence="10" id="KW-1015">Disulfide bond</keyword>
<keyword evidence="5" id="KW-0479">Metal-binding</keyword>
<evidence type="ECO:0000256" key="12">
    <source>
        <dbReference type="PROSITE-ProRule" id="PRU01379"/>
    </source>
</evidence>
<accession>A0A482W7E6</accession>
<evidence type="ECO:0000256" key="8">
    <source>
        <dbReference type="ARBA" id="ARBA00022833"/>
    </source>
</evidence>
<keyword evidence="16" id="KW-1185">Reference proteome</keyword>
<dbReference type="InterPro" id="IPR000834">
    <property type="entry name" value="Peptidase_M14"/>
</dbReference>
<evidence type="ECO:0000256" key="11">
    <source>
        <dbReference type="ARBA" id="ARBA00069039"/>
    </source>
</evidence>
<evidence type="ECO:0000256" key="3">
    <source>
        <dbReference type="ARBA" id="ARBA00022645"/>
    </source>
</evidence>
<dbReference type="PANTHER" id="PTHR11705:SF153">
    <property type="entry name" value="ZINC CARBOXYPEPTIDASE A 1-LIKE PROTEIN"/>
    <property type="match status" value="1"/>
</dbReference>
<dbReference type="InterPro" id="IPR036990">
    <property type="entry name" value="M14A-like_propep"/>
</dbReference>
<dbReference type="FunFam" id="3.30.70.340:FF:000002">
    <property type="entry name" value="Carboxypeptidase A"/>
    <property type="match status" value="1"/>
</dbReference>
<dbReference type="EMBL" id="QDEB01020230">
    <property type="protein sequence ID" value="RZC41101.1"/>
    <property type="molecule type" value="Genomic_DNA"/>
</dbReference>
<comment type="similarity">
    <text evidence="2 12">Belongs to the peptidase M14 family.</text>
</comment>
<feature type="chain" id="PRO_5019808807" description="Zinc carboxypeptidase A 1" evidence="13">
    <location>
        <begin position="20"/>
        <end position="393"/>
    </location>
</feature>
<keyword evidence="6 13" id="KW-0732">Signal</keyword>
<name>A0A482W7E6_ASBVE</name>
<reference evidence="15 16" key="1">
    <citation type="submission" date="2017-03" db="EMBL/GenBank/DDBJ databases">
        <title>Genome of the blue death feigning beetle - Asbolus verrucosus.</title>
        <authorList>
            <person name="Rider S.D."/>
        </authorList>
    </citation>
    <scope>NUCLEOTIDE SEQUENCE [LARGE SCALE GENOMIC DNA]</scope>
    <source>
        <strain evidence="15">Butters</strain>
        <tissue evidence="15">Head and leg muscle</tissue>
    </source>
</reference>
<comment type="cofactor">
    <cofactor evidence="1">
        <name>Zn(2+)</name>
        <dbReference type="ChEBI" id="CHEBI:29105"/>
    </cofactor>
</comment>
<feature type="active site" description="Proton donor/acceptor" evidence="12">
    <location>
        <position position="350"/>
    </location>
</feature>
<dbReference type="SUPFAM" id="SSF54897">
    <property type="entry name" value="Protease propeptides/inhibitors"/>
    <property type="match status" value="1"/>
</dbReference>
<evidence type="ECO:0000313" key="15">
    <source>
        <dbReference type="EMBL" id="RZC41101.1"/>
    </source>
</evidence>
<proteinExistence type="inferred from homology"/>
<dbReference type="InterPro" id="IPR057247">
    <property type="entry name" value="CARBOXYPEPT_ZN_2"/>
</dbReference>
<organism evidence="15 16">
    <name type="scientific">Asbolus verrucosus</name>
    <name type="common">Desert ironclad beetle</name>
    <dbReference type="NCBI Taxonomy" id="1661398"/>
    <lineage>
        <taxon>Eukaryota</taxon>
        <taxon>Metazoa</taxon>
        <taxon>Ecdysozoa</taxon>
        <taxon>Arthropoda</taxon>
        <taxon>Hexapoda</taxon>
        <taxon>Insecta</taxon>
        <taxon>Pterygota</taxon>
        <taxon>Neoptera</taxon>
        <taxon>Endopterygota</taxon>
        <taxon>Coleoptera</taxon>
        <taxon>Polyphaga</taxon>
        <taxon>Cucujiformia</taxon>
        <taxon>Tenebrionidae</taxon>
        <taxon>Pimeliinae</taxon>
        <taxon>Asbolus</taxon>
    </lineage>
</organism>
<sequence length="393" mass="44387">MNFVVTTCLLLATSSHIWGDQKIRYDNFVVHRLTPKTTEAVKALRALEEAPSGYDFWTAIRGVGYPVDVMVPPHLKYRFNDVINSGEFDAEVYISDVQKLIDNEKTNANINAWLTSLAESDPERVSEYLSPLVTKIDLSSLKQIFMLENGKTDLVISSAVATWVLNQLLTSEDPNVRQIAESHDWYVFPVFNPDGFVYSHTTDRMWRKTRVPYFLCSGADPNRNWGFHFNEGGSSSFPCSETYCGPEAFSEPSTKTLSEFISTIGSSLQAYIAFHSYSQLLLLPYGHTSQHLENYQDLYDVGKKAATSLAQRYNTEFQVGNIVDILYVASGGSMDWVKGTFGTPITYTYELRDTGRYGFVLPPDQIIPSAEEILDSLVTIFQEFDNILPNRKN</sequence>
<feature type="domain" description="Peptidase M14" evidence="14">
    <location>
        <begin position="86"/>
        <end position="384"/>
    </location>
</feature>
<dbReference type="InterPro" id="IPR003146">
    <property type="entry name" value="M14A_act_pep"/>
</dbReference>
<evidence type="ECO:0000256" key="7">
    <source>
        <dbReference type="ARBA" id="ARBA00022801"/>
    </source>
</evidence>
<dbReference type="PANTHER" id="PTHR11705">
    <property type="entry name" value="PROTEASE FAMILY M14 CARBOXYPEPTIDASE A,B"/>
    <property type="match status" value="1"/>
</dbReference>
<dbReference type="GO" id="GO:0008270">
    <property type="term" value="F:zinc ion binding"/>
    <property type="evidence" value="ECO:0007669"/>
    <property type="project" value="InterPro"/>
</dbReference>
<dbReference type="FunFam" id="3.40.630.10:FF:000084">
    <property type="entry name" value="Carboxypeptidase B2"/>
    <property type="match status" value="1"/>
</dbReference>
<evidence type="ECO:0000256" key="9">
    <source>
        <dbReference type="ARBA" id="ARBA00023049"/>
    </source>
</evidence>
<dbReference type="PROSITE" id="PS00133">
    <property type="entry name" value="CARBOXYPEPT_ZN_2"/>
    <property type="match status" value="1"/>
</dbReference>
<evidence type="ECO:0000256" key="2">
    <source>
        <dbReference type="ARBA" id="ARBA00005988"/>
    </source>
</evidence>
<keyword evidence="9" id="KW-0482">Metalloprotease</keyword>
<dbReference type="PROSITE" id="PS52035">
    <property type="entry name" value="PEPTIDASE_M14"/>
    <property type="match status" value="1"/>
</dbReference>
<evidence type="ECO:0000256" key="13">
    <source>
        <dbReference type="SAM" id="SignalP"/>
    </source>
</evidence>
<evidence type="ECO:0000256" key="6">
    <source>
        <dbReference type="ARBA" id="ARBA00022729"/>
    </source>
</evidence>
<dbReference type="GO" id="GO:0005615">
    <property type="term" value="C:extracellular space"/>
    <property type="evidence" value="ECO:0007669"/>
    <property type="project" value="TreeGrafter"/>
</dbReference>